<evidence type="ECO:0000313" key="6">
    <source>
        <dbReference type="Proteomes" id="UP000246018"/>
    </source>
</evidence>
<dbReference type="InterPro" id="IPR010982">
    <property type="entry name" value="Lambda_DNA-bd_dom_sf"/>
</dbReference>
<dbReference type="InterPro" id="IPR046335">
    <property type="entry name" value="LacI/GalR-like_sensor"/>
</dbReference>
<dbReference type="PANTHER" id="PTHR30146">
    <property type="entry name" value="LACI-RELATED TRANSCRIPTIONAL REPRESSOR"/>
    <property type="match status" value="1"/>
</dbReference>
<evidence type="ECO:0000256" key="3">
    <source>
        <dbReference type="ARBA" id="ARBA00023163"/>
    </source>
</evidence>
<dbReference type="GO" id="GO:0000976">
    <property type="term" value="F:transcription cis-regulatory region binding"/>
    <property type="evidence" value="ECO:0007669"/>
    <property type="project" value="TreeGrafter"/>
</dbReference>
<dbReference type="SUPFAM" id="SSF47413">
    <property type="entry name" value="lambda repressor-like DNA-binding domains"/>
    <property type="match status" value="1"/>
</dbReference>
<dbReference type="Proteomes" id="UP000246018">
    <property type="component" value="Unassembled WGS sequence"/>
</dbReference>
<evidence type="ECO:0000256" key="2">
    <source>
        <dbReference type="ARBA" id="ARBA00023125"/>
    </source>
</evidence>
<name>A0A2T8F951_9ACTN</name>
<organism evidence="5 6">
    <name type="scientific">Nocardioides gansuensis</name>
    <dbReference type="NCBI Taxonomy" id="2138300"/>
    <lineage>
        <taxon>Bacteria</taxon>
        <taxon>Bacillati</taxon>
        <taxon>Actinomycetota</taxon>
        <taxon>Actinomycetes</taxon>
        <taxon>Propionibacteriales</taxon>
        <taxon>Nocardioidaceae</taxon>
        <taxon>Nocardioides</taxon>
    </lineage>
</organism>
<proteinExistence type="predicted"/>
<dbReference type="SUPFAM" id="SSF53822">
    <property type="entry name" value="Periplasmic binding protein-like I"/>
    <property type="match status" value="1"/>
</dbReference>
<evidence type="ECO:0000313" key="5">
    <source>
        <dbReference type="EMBL" id="PVG82242.1"/>
    </source>
</evidence>
<reference evidence="5 6" key="1">
    <citation type="submission" date="2018-04" db="EMBL/GenBank/DDBJ databases">
        <title>Genome of Nocardioides gansuensis WSJ-1.</title>
        <authorList>
            <person name="Wu S."/>
            <person name="Wang G."/>
        </authorList>
    </citation>
    <scope>NUCLEOTIDE SEQUENCE [LARGE SCALE GENOMIC DNA]</scope>
    <source>
        <strain evidence="5 6">WSJ-1</strain>
    </source>
</reference>
<feature type="domain" description="HTH lacI-type" evidence="4">
    <location>
        <begin position="1"/>
        <end position="53"/>
    </location>
</feature>
<dbReference type="SMART" id="SM00354">
    <property type="entry name" value="HTH_LACI"/>
    <property type="match status" value="1"/>
</dbReference>
<dbReference type="PROSITE" id="PS50932">
    <property type="entry name" value="HTH_LACI_2"/>
    <property type="match status" value="1"/>
</dbReference>
<accession>A0A2T8F951</accession>
<comment type="caution">
    <text evidence="5">The sequence shown here is derived from an EMBL/GenBank/DDBJ whole genome shotgun (WGS) entry which is preliminary data.</text>
</comment>
<gene>
    <name evidence="5" type="ORF">DDE18_12145</name>
</gene>
<dbReference type="InterPro" id="IPR028082">
    <property type="entry name" value="Peripla_BP_I"/>
</dbReference>
<sequence>MADVARLAGVSHQTVSRVINGQNNLRPATREKVEQAIRQLGYRPNSAARALVTRRSGTIGVIGSKSGYWGPSTVHRTIQAAGRDAGYFVSSVNLQSLTREELLDAIDHLRDQSVEGIVLISATDDALEVARAQEHLGVPVVVVEGDPDKTRWTVGVDQVAGAELGTRHLIELGHTDIVHLAGPPSWTEARARHRGWQNAMYDAGLRPSQQVTGDWSAASGFEAGREIAARDDVTAVFCANDQMALGLLRALTEAGRSVPGEVSVVGFDDIPEAAYLIPPLTTVSQDFQAVGRRAIEILQAALADQTPPDRLIGPELVVRASSAAPVERN</sequence>
<dbReference type="GO" id="GO:0003700">
    <property type="term" value="F:DNA-binding transcription factor activity"/>
    <property type="evidence" value="ECO:0007669"/>
    <property type="project" value="TreeGrafter"/>
</dbReference>
<dbReference type="Gene3D" id="3.40.50.2300">
    <property type="match status" value="2"/>
</dbReference>
<dbReference type="Gene3D" id="1.10.260.40">
    <property type="entry name" value="lambda repressor-like DNA-binding domains"/>
    <property type="match status" value="1"/>
</dbReference>
<keyword evidence="1" id="KW-0805">Transcription regulation</keyword>
<dbReference type="InterPro" id="IPR000843">
    <property type="entry name" value="HTH_LacI"/>
</dbReference>
<dbReference type="CDD" id="cd01574">
    <property type="entry name" value="PBP1_LacI"/>
    <property type="match status" value="1"/>
</dbReference>
<dbReference type="EMBL" id="QDGZ01000005">
    <property type="protein sequence ID" value="PVG82242.1"/>
    <property type="molecule type" value="Genomic_DNA"/>
</dbReference>
<keyword evidence="2" id="KW-0238">DNA-binding</keyword>
<dbReference type="Pfam" id="PF00356">
    <property type="entry name" value="LacI"/>
    <property type="match status" value="1"/>
</dbReference>
<dbReference type="OrthoDB" id="9785139at2"/>
<evidence type="ECO:0000259" key="4">
    <source>
        <dbReference type="PROSITE" id="PS50932"/>
    </source>
</evidence>
<dbReference type="Pfam" id="PF13377">
    <property type="entry name" value="Peripla_BP_3"/>
    <property type="match status" value="1"/>
</dbReference>
<dbReference type="PROSITE" id="PS00356">
    <property type="entry name" value="HTH_LACI_1"/>
    <property type="match status" value="1"/>
</dbReference>
<dbReference type="PANTHER" id="PTHR30146:SF109">
    <property type="entry name" value="HTH-TYPE TRANSCRIPTIONAL REGULATOR GALS"/>
    <property type="match status" value="1"/>
</dbReference>
<dbReference type="AlphaFoldDB" id="A0A2T8F951"/>
<protein>
    <submittedName>
        <fullName evidence="5">LacI family transcriptional regulator</fullName>
    </submittedName>
</protein>
<evidence type="ECO:0000256" key="1">
    <source>
        <dbReference type="ARBA" id="ARBA00023015"/>
    </source>
</evidence>
<keyword evidence="6" id="KW-1185">Reference proteome</keyword>
<dbReference type="CDD" id="cd01392">
    <property type="entry name" value="HTH_LacI"/>
    <property type="match status" value="1"/>
</dbReference>
<keyword evidence="3" id="KW-0804">Transcription</keyword>